<accession>A0ABV4ME39</accession>
<name>A0ABV4ME39_9VIBR</name>
<evidence type="ECO:0000256" key="1">
    <source>
        <dbReference type="SAM" id="Phobius"/>
    </source>
</evidence>
<keyword evidence="3" id="KW-1185">Reference proteome</keyword>
<sequence length="58" mass="6311">MIKAVLVIGVILQIVVAIQSEGLARSLAELSAFLLVLAIVFNLKTSKRKKQQCKTEDA</sequence>
<reference evidence="2 3" key="1">
    <citation type="submission" date="2024-06" db="EMBL/GenBank/DDBJ databases">
        <authorList>
            <person name="Steensen K."/>
            <person name="Seneca J."/>
            <person name="Bartlau N."/>
            <person name="Yu A.X."/>
            <person name="Polz M.F."/>
        </authorList>
    </citation>
    <scope>NUCLEOTIDE SEQUENCE [LARGE SCALE GENOMIC DNA]</scope>
    <source>
        <strain evidence="2 3">1F146</strain>
    </source>
</reference>
<dbReference type="EMBL" id="JBGOOS010000003">
    <property type="protein sequence ID" value="MEZ8207819.1"/>
    <property type="molecule type" value="Genomic_DNA"/>
</dbReference>
<feature type="transmembrane region" description="Helical" evidence="1">
    <location>
        <begin position="27"/>
        <end position="43"/>
    </location>
</feature>
<keyword evidence="1" id="KW-0472">Membrane</keyword>
<evidence type="ECO:0000313" key="3">
    <source>
        <dbReference type="Proteomes" id="UP001569151"/>
    </source>
</evidence>
<protein>
    <recommendedName>
        <fullName evidence="4">O-succinylbenzoic acid--CoA ligase</fullName>
    </recommendedName>
</protein>
<dbReference type="RefSeq" id="WP_167350316.1">
    <property type="nucleotide sequence ID" value="NZ_JBGOOF010000003.1"/>
</dbReference>
<gene>
    <name evidence="2" type="ORF">ACED39_03415</name>
</gene>
<evidence type="ECO:0008006" key="4">
    <source>
        <dbReference type="Google" id="ProtNLM"/>
    </source>
</evidence>
<comment type="caution">
    <text evidence="2">The sequence shown here is derived from an EMBL/GenBank/DDBJ whole genome shotgun (WGS) entry which is preliminary data.</text>
</comment>
<organism evidence="2 3">
    <name type="scientific">Vibrio bivalvicida</name>
    <dbReference type="NCBI Taxonomy" id="1276888"/>
    <lineage>
        <taxon>Bacteria</taxon>
        <taxon>Pseudomonadati</taxon>
        <taxon>Pseudomonadota</taxon>
        <taxon>Gammaproteobacteria</taxon>
        <taxon>Vibrionales</taxon>
        <taxon>Vibrionaceae</taxon>
        <taxon>Vibrio</taxon>
        <taxon>Vibrio oreintalis group</taxon>
    </lineage>
</organism>
<proteinExistence type="predicted"/>
<keyword evidence="1" id="KW-0812">Transmembrane</keyword>
<evidence type="ECO:0000313" key="2">
    <source>
        <dbReference type="EMBL" id="MEZ8207819.1"/>
    </source>
</evidence>
<dbReference type="Proteomes" id="UP001569151">
    <property type="component" value="Unassembled WGS sequence"/>
</dbReference>
<keyword evidence="1" id="KW-1133">Transmembrane helix</keyword>